<evidence type="ECO:0000313" key="14">
    <source>
        <dbReference type="Proteomes" id="UP000366872"/>
    </source>
</evidence>
<evidence type="ECO:0000256" key="6">
    <source>
        <dbReference type="ARBA" id="ARBA00022692"/>
    </source>
</evidence>
<evidence type="ECO:0000256" key="8">
    <source>
        <dbReference type="ARBA" id="ARBA00022989"/>
    </source>
</evidence>
<dbReference type="AlphaFoldDB" id="A0A6C2TVK4"/>
<gene>
    <name evidence="13" type="ORF">PDESU_00230</name>
</gene>
<reference evidence="13 14" key="1">
    <citation type="submission" date="2019-04" db="EMBL/GenBank/DDBJ databases">
        <authorList>
            <person name="Van Vliet M D."/>
        </authorList>
    </citation>
    <scope>NUCLEOTIDE SEQUENCE [LARGE SCALE GENOMIC DNA]</scope>
    <source>
        <strain evidence="13 14">F1</strain>
    </source>
</reference>
<evidence type="ECO:0000256" key="3">
    <source>
        <dbReference type="ARBA" id="ARBA00022448"/>
    </source>
</evidence>
<dbReference type="RefSeq" id="WP_136077424.1">
    <property type="nucleotide sequence ID" value="NZ_CAAHFG010000001.1"/>
</dbReference>
<accession>A0A6C2TVK4</accession>
<keyword evidence="3" id="KW-0813">Transport</keyword>
<dbReference type="NCBIfam" id="TIGR01352">
    <property type="entry name" value="tonB_Cterm"/>
    <property type="match status" value="1"/>
</dbReference>
<feature type="domain" description="TonB C-terminal" evidence="12">
    <location>
        <begin position="132"/>
        <end position="220"/>
    </location>
</feature>
<dbReference type="EMBL" id="CAAHFG010000001">
    <property type="protein sequence ID" value="VGO11685.1"/>
    <property type="molecule type" value="Genomic_DNA"/>
</dbReference>
<evidence type="ECO:0000313" key="13">
    <source>
        <dbReference type="EMBL" id="VGO11685.1"/>
    </source>
</evidence>
<evidence type="ECO:0000256" key="10">
    <source>
        <dbReference type="SAM" id="MobiDB-lite"/>
    </source>
</evidence>
<sequence>MSDHAIVKSFQWVLKQAMYAGSGVVFAFLLFLLLPILQVITSPPAKDLTIRSVDAVVEPPPPPPPMEEQEEPEPEEQPPPPPAVDAQPLDLSQLELALNPGDGGFGGGDFAINLAGVTGNSDEVDAIFSLSDLDQKPRVVYQPAPIYPPELARKNMQGTVYVLFIVDKTGRTRDLKVQKSTHPAFNNPALKAVKQWKFEPGKRKGKPVQFRMRVPITFQK</sequence>
<dbReference type="GO" id="GO:0005886">
    <property type="term" value="C:plasma membrane"/>
    <property type="evidence" value="ECO:0007669"/>
    <property type="project" value="UniProtKB-SubCell"/>
</dbReference>
<dbReference type="InterPro" id="IPR037682">
    <property type="entry name" value="TonB_C"/>
</dbReference>
<evidence type="ECO:0000256" key="11">
    <source>
        <dbReference type="SAM" id="Phobius"/>
    </source>
</evidence>
<dbReference type="Gene3D" id="3.30.1150.10">
    <property type="match status" value="1"/>
</dbReference>
<organism evidence="13 14">
    <name type="scientific">Pontiella desulfatans</name>
    <dbReference type="NCBI Taxonomy" id="2750659"/>
    <lineage>
        <taxon>Bacteria</taxon>
        <taxon>Pseudomonadati</taxon>
        <taxon>Kiritimatiellota</taxon>
        <taxon>Kiritimatiellia</taxon>
        <taxon>Kiritimatiellales</taxon>
        <taxon>Pontiellaceae</taxon>
        <taxon>Pontiella</taxon>
    </lineage>
</organism>
<feature type="compositionally biased region" description="Acidic residues" evidence="10">
    <location>
        <begin position="67"/>
        <end position="76"/>
    </location>
</feature>
<evidence type="ECO:0000256" key="4">
    <source>
        <dbReference type="ARBA" id="ARBA00022475"/>
    </source>
</evidence>
<evidence type="ECO:0000256" key="7">
    <source>
        <dbReference type="ARBA" id="ARBA00022927"/>
    </source>
</evidence>
<dbReference type="PROSITE" id="PS52015">
    <property type="entry name" value="TONB_CTD"/>
    <property type="match status" value="1"/>
</dbReference>
<dbReference type="SUPFAM" id="SSF74653">
    <property type="entry name" value="TolA/TonB C-terminal domain"/>
    <property type="match status" value="1"/>
</dbReference>
<keyword evidence="9 11" id="KW-0472">Membrane</keyword>
<dbReference type="InterPro" id="IPR051045">
    <property type="entry name" value="TonB-dependent_transducer"/>
</dbReference>
<proteinExistence type="inferred from homology"/>
<dbReference type="PANTHER" id="PTHR33446">
    <property type="entry name" value="PROTEIN TONB-RELATED"/>
    <property type="match status" value="1"/>
</dbReference>
<keyword evidence="8 11" id="KW-1133">Transmembrane helix</keyword>
<dbReference type="Proteomes" id="UP000366872">
    <property type="component" value="Unassembled WGS sequence"/>
</dbReference>
<evidence type="ECO:0000256" key="9">
    <source>
        <dbReference type="ARBA" id="ARBA00023136"/>
    </source>
</evidence>
<keyword evidence="14" id="KW-1185">Reference proteome</keyword>
<keyword evidence="5" id="KW-0997">Cell inner membrane</keyword>
<dbReference type="GO" id="GO:0015031">
    <property type="term" value="P:protein transport"/>
    <property type="evidence" value="ECO:0007669"/>
    <property type="project" value="UniProtKB-KW"/>
</dbReference>
<evidence type="ECO:0000256" key="2">
    <source>
        <dbReference type="ARBA" id="ARBA00006555"/>
    </source>
</evidence>
<name>A0A6C2TVK4_PONDE</name>
<keyword evidence="4" id="KW-1003">Cell membrane</keyword>
<comment type="subcellular location">
    <subcellularLocation>
        <location evidence="1">Cell inner membrane</location>
        <topology evidence="1">Single-pass membrane protein</topology>
        <orientation evidence="1">Periplasmic side</orientation>
    </subcellularLocation>
</comment>
<evidence type="ECO:0000256" key="1">
    <source>
        <dbReference type="ARBA" id="ARBA00004383"/>
    </source>
</evidence>
<keyword evidence="6 11" id="KW-0812">Transmembrane</keyword>
<feature type="transmembrane region" description="Helical" evidence="11">
    <location>
        <begin position="17"/>
        <end position="37"/>
    </location>
</feature>
<protein>
    <recommendedName>
        <fullName evidence="12">TonB C-terminal domain-containing protein</fullName>
    </recommendedName>
</protein>
<dbReference type="InterPro" id="IPR006260">
    <property type="entry name" value="TonB/TolA_C"/>
</dbReference>
<keyword evidence="7" id="KW-0653">Protein transport</keyword>
<evidence type="ECO:0000259" key="12">
    <source>
        <dbReference type="PROSITE" id="PS52015"/>
    </source>
</evidence>
<comment type="similarity">
    <text evidence="2">Belongs to the TonB family.</text>
</comment>
<dbReference type="GO" id="GO:0055085">
    <property type="term" value="P:transmembrane transport"/>
    <property type="evidence" value="ECO:0007669"/>
    <property type="project" value="InterPro"/>
</dbReference>
<dbReference type="Pfam" id="PF03544">
    <property type="entry name" value="TonB_C"/>
    <property type="match status" value="1"/>
</dbReference>
<evidence type="ECO:0000256" key="5">
    <source>
        <dbReference type="ARBA" id="ARBA00022519"/>
    </source>
</evidence>
<feature type="region of interest" description="Disordered" evidence="10">
    <location>
        <begin position="55"/>
        <end position="87"/>
    </location>
</feature>